<organism evidence="4 5">
    <name type="scientific">Pseudonocardia charpentierae</name>
    <dbReference type="NCBI Taxonomy" id="3075545"/>
    <lineage>
        <taxon>Bacteria</taxon>
        <taxon>Bacillati</taxon>
        <taxon>Actinomycetota</taxon>
        <taxon>Actinomycetes</taxon>
        <taxon>Pseudonocardiales</taxon>
        <taxon>Pseudonocardiaceae</taxon>
        <taxon>Pseudonocardia</taxon>
    </lineage>
</organism>
<accession>A0ABU2NJK0</accession>
<dbReference type="Proteomes" id="UP001183202">
    <property type="component" value="Unassembled WGS sequence"/>
</dbReference>
<dbReference type="InterPro" id="IPR025568">
    <property type="entry name" value="DUF4334"/>
</dbReference>
<dbReference type="RefSeq" id="WP_311560435.1">
    <property type="nucleotide sequence ID" value="NZ_JAVREJ010000053.1"/>
</dbReference>
<dbReference type="Pfam" id="PF14231">
    <property type="entry name" value="GXWXG"/>
    <property type="match status" value="1"/>
</dbReference>
<proteinExistence type="predicted"/>
<feature type="region of interest" description="Disordered" evidence="1">
    <location>
        <begin position="193"/>
        <end position="221"/>
    </location>
</feature>
<dbReference type="InterPro" id="IPR025951">
    <property type="entry name" value="GXWXG_dom"/>
</dbReference>
<dbReference type="Pfam" id="PF14232">
    <property type="entry name" value="DUF4334"/>
    <property type="match status" value="1"/>
</dbReference>
<keyword evidence="5" id="KW-1185">Reference proteome</keyword>
<feature type="domain" description="GXWXG" evidence="2">
    <location>
        <begin position="30"/>
        <end position="86"/>
    </location>
</feature>
<comment type="caution">
    <text evidence="4">The sequence shown here is derived from an EMBL/GenBank/DDBJ whole genome shotgun (WGS) entry which is preliminary data.</text>
</comment>
<evidence type="ECO:0000313" key="5">
    <source>
        <dbReference type="Proteomes" id="UP001183202"/>
    </source>
</evidence>
<evidence type="ECO:0000313" key="4">
    <source>
        <dbReference type="EMBL" id="MDT0353926.1"/>
    </source>
</evidence>
<evidence type="ECO:0000256" key="1">
    <source>
        <dbReference type="SAM" id="MobiDB-lite"/>
    </source>
</evidence>
<reference evidence="5" key="1">
    <citation type="submission" date="2023-07" db="EMBL/GenBank/DDBJ databases">
        <title>30 novel species of actinomycetes from the DSMZ collection.</title>
        <authorList>
            <person name="Nouioui I."/>
        </authorList>
    </citation>
    <scope>NUCLEOTIDE SEQUENCE [LARGE SCALE GENOMIC DNA]</scope>
    <source>
        <strain evidence="5">DSM 45834</strain>
    </source>
</reference>
<evidence type="ECO:0000259" key="2">
    <source>
        <dbReference type="Pfam" id="PF14231"/>
    </source>
</evidence>
<evidence type="ECO:0000259" key="3">
    <source>
        <dbReference type="Pfam" id="PF14232"/>
    </source>
</evidence>
<dbReference type="Gene3D" id="2.40.128.580">
    <property type="entry name" value="GXWXG domain"/>
    <property type="match status" value="1"/>
</dbReference>
<name>A0ABU2NJK0_9PSEU</name>
<dbReference type="EMBL" id="JAVREJ010000053">
    <property type="protein sequence ID" value="MDT0353926.1"/>
    <property type="molecule type" value="Genomic_DNA"/>
</dbReference>
<gene>
    <name evidence="4" type="ORF">RM445_31035</name>
</gene>
<feature type="domain" description="DUF4334" evidence="3">
    <location>
        <begin position="132"/>
        <end position="186"/>
    </location>
</feature>
<sequence>MTLTPGQRLPAGQARLRELQRGTTIEAALAFYDALEPVGLEEMIGSWQGEDLPTGNPFDGLLGRFGWYGKRFDGPDHGHPLVFIASPGRMMSLNPAFVPIGVLIRYPWLVRAPFVPRLFCVLRPLLATGKPTARLRLTAYRGVVTATMCYDALPINDVFRKVDNNTVLGAMDLRGLQTPLMFVLRREPLEAPDSAQRGGARGAMNTPVELTAVNNPASTDA</sequence>
<protein>
    <submittedName>
        <fullName evidence="4">DUF4334 domain-containing protein</fullName>
    </submittedName>
</protein>
<feature type="compositionally biased region" description="Polar residues" evidence="1">
    <location>
        <begin position="212"/>
        <end position="221"/>
    </location>
</feature>